<dbReference type="InterPro" id="IPR021256">
    <property type="entry name" value="DUF2808"/>
</dbReference>
<dbReference type="Pfam" id="PF10989">
    <property type="entry name" value="DUF2808"/>
    <property type="match status" value="1"/>
</dbReference>
<evidence type="ECO:0000313" key="2">
    <source>
        <dbReference type="Proteomes" id="UP000032452"/>
    </source>
</evidence>
<sequence length="183" mass="20052">MPVSKLVTTFAAIAVVGGITPQLAQAAKLRDGTVSFVQPPRLVAATTSYKDVNVWNATYYFTISLPAQADEPLQKVTIDQSEGVDRIRFDLEDTRAFEGTRQNRGEKIPLGAVTRDKETRTISVVFDPPVAPGKIITIGLRPVQNPRTSGVYLFGLRGFPPGEKTASQFLGYGRLQFYGDLFD</sequence>
<evidence type="ECO:0000313" key="1">
    <source>
        <dbReference type="EMBL" id="KJH72783.1"/>
    </source>
</evidence>
<comment type="caution">
    <text evidence="1">The sequence shown here is derived from an EMBL/GenBank/DDBJ whole genome shotgun (WGS) entry which is preliminary data.</text>
</comment>
<reference evidence="1 2" key="1">
    <citation type="submission" date="2015-02" db="EMBL/GenBank/DDBJ databases">
        <title>Draft genome of a novel marine cyanobacterium (Chroococcales) isolated from South Atlantic Ocean.</title>
        <authorList>
            <person name="Rigonato J."/>
            <person name="Alvarenga D.O."/>
            <person name="Branco L.H."/>
            <person name="Varani A.M."/>
            <person name="Brandini F.P."/>
            <person name="Fiore M.F."/>
        </authorList>
    </citation>
    <scope>NUCLEOTIDE SEQUENCE [LARGE SCALE GENOMIC DNA]</scope>
    <source>
        <strain evidence="1 2">CENA595</strain>
    </source>
</reference>
<dbReference type="AlphaFoldDB" id="A0A0D8ZVI7"/>
<keyword evidence="2" id="KW-1185">Reference proteome</keyword>
<name>A0A0D8ZVI7_9CYAN</name>
<dbReference type="EMBL" id="JYON01000003">
    <property type="protein sequence ID" value="KJH72783.1"/>
    <property type="molecule type" value="Genomic_DNA"/>
</dbReference>
<protein>
    <recommendedName>
        <fullName evidence="3">DUF2808 domain-containing protein</fullName>
    </recommendedName>
</protein>
<accession>A0A0D8ZVI7</accession>
<dbReference type="OrthoDB" id="423147at2"/>
<dbReference type="PATRIC" id="fig|1618023.3.peg.724"/>
<dbReference type="Proteomes" id="UP000032452">
    <property type="component" value="Unassembled WGS sequence"/>
</dbReference>
<dbReference type="RefSeq" id="WP_045053397.1">
    <property type="nucleotide sequence ID" value="NZ_CAWMDP010000011.1"/>
</dbReference>
<gene>
    <name evidence="1" type="ORF">UH38_04285</name>
</gene>
<proteinExistence type="predicted"/>
<dbReference type="STRING" id="1618023.UH38_04285"/>
<organism evidence="1 2">
    <name type="scientific">Aliterella atlantica CENA595</name>
    <dbReference type="NCBI Taxonomy" id="1618023"/>
    <lineage>
        <taxon>Bacteria</taxon>
        <taxon>Bacillati</taxon>
        <taxon>Cyanobacteriota</taxon>
        <taxon>Cyanophyceae</taxon>
        <taxon>Chroococcidiopsidales</taxon>
        <taxon>Aliterellaceae</taxon>
        <taxon>Aliterella</taxon>
    </lineage>
</organism>
<evidence type="ECO:0008006" key="3">
    <source>
        <dbReference type="Google" id="ProtNLM"/>
    </source>
</evidence>